<evidence type="ECO:0000313" key="9">
    <source>
        <dbReference type="EMBL" id="ERN02462.1"/>
    </source>
</evidence>
<dbReference type="PANTHER" id="PTHR48063">
    <property type="entry name" value="LRR RECEPTOR-LIKE KINASE"/>
    <property type="match status" value="1"/>
</dbReference>
<proteinExistence type="predicted"/>
<evidence type="ECO:0008006" key="11">
    <source>
        <dbReference type="Google" id="ProtNLM"/>
    </source>
</evidence>
<dbReference type="AlphaFoldDB" id="W1NXW0"/>
<evidence type="ECO:0000256" key="7">
    <source>
        <dbReference type="SAM" id="MobiDB-lite"/>
    </source>
</evidence>
<dbReference type="HOGENOM" id="CLU_1779954_0_0_1"/>
<comment type="subcellular location">
    <subcellularLocation>
        <location evidence="1">Membrane</location>
        <topology evidence="1">Single-pass type I membrane protein</topology>
    </subcellularLocation>
</comment>
<keyword evidence="2 8" id="KW-0812">Transmembrane</keyword>
<sequence length="146" mass="15931">MTGLDLSENKLSGPTPLDMGLLKELAMLNLSNNLLSDTTQFCTFNESSFSGNPNLNTQGKRCSTTLSSNVPTASSDNDGEDEDEDEGDEGWVEMTPAFYAFIALGYAIGIWGALAHVFFGNKRGHACVRAMDAIVSRLFHAFFRKH</sequence>
<reference evidence="10" key="1">
    <citation type="journal article" date="2013" name="Science">
        <title>The Amborella genome and the evolution of flowering plants.</title>
        <authorList>
            <consortium name="Amborella Genome Project"/>
        </authorList>
    </citation>
    <scope>NUCLEOTIDE SEQUENCE [LARGE SCALE GENOMIC DNA]</scope>
</reference>
<evidence type="ECO:0000256" key="6">
    <source>
        <dbReference type="ARBA" id="ARBA00023180"/>
    </source>
</evidence>
<dbReference type="Proteomes" id="UP000017836">
    <property type="component" value="Unassembled WGS sequence"/>
</dbReference>
<keyword evidence="4 8" id="KW-1133">Transmembrane helix</keyword>
<feature type="region of interest" description="Disordered" evidence="7">
    <location>
        <begin position="48"/>
        <end position="89"/>
    </location>
</feature>
<dbReference type="eggNOG" id="KOG0619">
    <property type="taxonomic scope" value="Eukaryota"/>
</dbReference>
<dbReference type="EMBL" id="KI394624">
    <property type="protein sequence ID" value="ERN02462.1"/>
    <property type="molecule type" value="Genomic_DNA"/>
</dbReference>
<dbReference type="Gramene" id="ERN02462">
    <property type="protein sequence ID" value="ERN02462"/>
    <property type="gene ID" value="AMTR_s00215p00035030"/>
</dbReference>
<dbReference type="Gene3D" id="3.80.10.10">
    <property type="entry name" value="Ribonuclease Inhibitor"/>
    <property type="match status" value="1"/>
</dbReference>
<evidence type="ECO:0000256" key="5">
    <source>
        <dbReference type="ARBA" id="ARBA00023136"/>
    </source>
</evidence>
<feature type="compositionally biased region" description="Polar residues" evidence="7">
    <location>
        <begin position="48"/>
        <end position="76"/>
    </location>
</feature>
<organism evidence="9 10">
    <name type="scientific">Amborella trichopoda</name>
    <dbReference type="NCBI Taxonomy" id="13333"/>
    <lineage>
        <taxon>Eukaryota</taxon>
        <taxon>Viridiplantae</taxon>
        <taxon>Streptophyta</taxon>
        <taxon>Embryophyta</taxon>
        <taxon>Tracheophyta</taxon>
        <taxon>Spermatophyta</taxon>
        <taxon>Magnoliopsida</taxon>
        <taxon>Amborellales</taxon>
        <taxon>Amborellaceae</taxon>
        <taxon>Amborella</taxon>
    </lineage>
</organism>
<feature type="transmembrane region" description="Helical" evidence="8">
    <location>
        <begin position="97"/>
        <end position="119"/>
    </location>
</feature>
<feature type="compositionally biased region" description="Acidic residues" evidence="7">
    <location>
        <begin position="77"/>
        <end position="89"/>
    </location>
</feature>
<protein>
    <recommendedName>
        <fullName evidence="11">Leucine-rich repeat-containing N-terminal plant-type domain-containing protein</fullName>
    </recommendedName>
</protein>
<dbReference type="SUPFAM" id="SSF52058">
    <property type="entry name" value="L domain-like"/>
    <property type="match status" value="1"/>
</dbReference>
<evidence type="ECO:0000256" key="8">
    <source>
        <dbReference type="SAM" id="Phobius"/>
    </source>
</evidence>
<keyword evidence="5 8" id="KW-0472">Membrane</keyword>
<evidence type="ECO:0000256" key="1">
    <source>
        <dbReference type="ARBA" id="ARBA00004479"/>
    </source>
</evidence>
<dbReference type="GO" id="GO:0016020">
    <property type="term" value="C:membrane"/>
    <property type="evidence" value="ECO:0007669"/>
    <property type="project" value="UniProtKB-SubCell"/>
</dbReference>
<dbReference type="PANTHER" id="PTHR48063:SF112">
    <property type="entry name" value="RECEPTOR LIKE PROTEIN 30-LIKE"/>
    <property type="match status" value="1"/>
</dbReference>
<dbReference type="PRINTS" id="PR00019">
    <property type="entry name" value="LEURICHRPT"/>
</dbReference>
<name>W1NXW0_AMBTC</name>
<evidence type="ECO:0000256" key="2">
    <source>
        <dbReference type="ARBA" id="ARBA00022692"/>
    </source>
</evidence>
<dbReference type="InterPro" id="IPR046956">
    <property type="entry name" value="RLP23-like"/>
</dbReference>
<keyword evidence="6" id="KW-0325">Glycoprotein</keyword>
<dbReference type="InterPro" id="IPR032675">
    <property type="entry name" value="LRR_dom_sf"/>
</dbReference>
<evidence type="ECO:0000256" key="3">
    <source>
        <dbReference type="ARBA" id="ARBA00022729"/>
    </source>
</evidence>
<gene>
    <name evidence="9" type="ORF">AMTR_s00215p00035030</name>
</gene>
<evidence type="ECO:0000256" key="4">
    <source>
        <dbReference type="ARBA" id="ARBA00022989"/>
    </source>
</evidence>
<keyword evidence="10" id="KW-1185">Reference proteome</keyword>
<keyword evidence="3" id="KW-0732">Signal</keyword>
<accession>W1NXW0</accession>
<evidence type="ECO:0000313" key="10">
    <source>
        <dbReference type="Proteomes" id="UP000017836"/>
    </source>
</evidence>